<dbReference type="Proteomes" id="UP000240739">
    <property type="component" value="Unassembled WGS sequence"/>
</dbReference>
<evidence type="ECO:0000313" key="2">
    <source>
        <dbReference type="Proteomes" id="UP000240739"/>
    </source>
</evidence>
<reference evidence="1 2" key="1">
    <citation type="submission" date="2018-03" db="EMBL/GenBank/DDBJ databases">
        <title>Aquarubrobacter algicola gen. nov., sp. nov., a novel actinobacterium isolated from shallow eutrophic lake during the end of cyanobacterial harmful algal blooms.</title>
        <authorList>
            <person name="Chun S.J."/>
        </authorList>
    </citation>
    <scope>NUCLEOTIDE SEQUENCE [LARGE SCALE GENOMIC DNA]</scope>
    <source>
        <strain evidence="1 2">Seoho-28</strain>
    </source>
</reference>
<protein>
    <submittedName>
        <fullName evidence="1">Uncharacterized protein</fullName>
    </submittedName>
</protein>
<sequence length="80" mass="8328">MRKVLAVTVLCGAVGGCDGGDAERRGGLTRDEARVEAVRRCPSLGERPECRPVTDGWVCESPTNAVGLRGSGIATIKSPC</sequence>
<evidence type="ECO:0000313" key="1">
    <source>
        <dbReference type="EMBL" id="PTL58386.1"/>
    </source>
</evidence>
<keyword evidence="2" id="KW-1185">Reference proteome</keyword>
<accession>A0A2T4UGL2</accession>
<dbReference type="PROSITE" id="PS51257">
    <property type="entry name" value="PROKAR_LIPOPROTEIN"/>
    <property type="match status" value="1"/>
</dbReference>
<proteinExistence type="predicted"/>
<dbReference type="EMBL" id="PYYB01000001">
    <property type="protein sequence ID" value="PTL58386.1"/>
    <property type="molecule type" value="Genomic_DNA"/>
</dbReference>
<name>A0A2T4UGL2_9ACTN</name>
<dbReference type="AlphaFoldDB" id="A0A2T4UGL2"/>
<comment type="caution">
    <text evidence="1">The sequence shown here is derived from an EMBL/GenBank/DDBJ whole genome shotgun (WGS) entry which is preliminary data.</text>
</comment>
<organism evidence="1 2">
    <name type="scientific">Paraconexibacter algicola</name>
    <dbReference type="NCBI Taxonomy" id="2133960"/>
    <lineage>
        <taxon>Bacteria</taxon>
        <taxon>Bacillati</taxon>
        <taxon>Actinomycetota</taxon>
        <taxon>Thermoleophilia</taxon>
        <taxon>Solirubrobacterales</taxon>
        <taxon>Paraconexibacteraceae</taxon>
        <taxon>Paraconexibacter</taxon>
    </lineage>
</organism>
<gene>
    <name evidence="1" type="ORF">C7Y72_01335</name>
</gene>